<sequence length="336" mass="38516">MVHHQPSRIRCVMYPDWPESHANLVPLPQCDGPKLKPFNFQGPQKIEFLEYLGEGLHAHVFKVKILGHIYALKLFRFLDWNDTWLGPSSKSDHDDRKLMSAFQNYSDPFNCECRAFARLQEAGHEELALKCFGYVLLDEAHESVMKSQFAQYSMETSLCFSGDIYNYDQEELHRSLYLGKNGRVPPIRGIVKEFGKEEEEENLRPKLLRKILRDIGKLQQLGILGFDVAARNIINGKFGDFSTAITVPHFLTTPELNPFLTPDMISAMELETFRLSLSDYLEFDMMIFEWNMEYADQKGEISVNALPGGRGCQIRTVTADIKSTAKCQAAYMVLQL</sequence>
<keyword evidence="3" id="KW-1185">Reference proteome</keyword>
<dbReference type="InterPro" id="IPR017441">
    <property type="entry name" value="Protein_kinase_ATP_BS"/>
</dbReference>
<dbReference type="OrthoDB" id="3432781at2759"/>
<proteinExistence type="predicted"/>
<dbReference type="GO" id="GO:0005524">
    <property type="term" value="F:ATP binding"/>
    <property type="evidence" value="ECO:0007669"/>
    <property type="project" value="UniProtKB-UniRule"/>
</dbReference>
<dbReference type="eggNOG" id="ENOG502T2GP">
    <property type="taxonomic scope" value="Eukaryota"/>
</dbReference>
<protein>
    <submittedName>
        <fullName evidence="2">Uncharacterized protein</fullName>
    </submittedName>
</protein>
<keyword evidence="1" id="KW-0067">ATP-binding</keyword>
<accession>M7TVV4</accession>
<dbReference type="Proteomes" id="UP000012174">
    <property type="component" value="Unassembled WGS sequence"/>
</dbReference>
<dbReference type="HOGENOM" id="CLU_042091_1_0_1"/>
<dbReference type="KEGG" id="ela:UCREL1_2172"/>
<evidence type="ECO:0000313" key="3">
    <source>
        <dbReference type="Proteomes" id="UP000012174"/>
    </source>
</evidence>
<keyword evidence="1" id="KW-0547">Nucleotide-binding</keyword>
<dbReference type="AlphaFoldDB" id="M7TVV4"/>
<gene>
    <name evidence="2" type="ORF">UCREL1_2172</name>
</gene>
<organism evidence="2 3">
    <name type="scientific">Eutypa lata (strain UCR-EL1)</name>
    <name type="common">Grapevine dieback disease fungus</name>
    <name type="synonym">Eutypa armeniacae</name>
    <dbReference type="NCBI Taxonomy" id="1287681"/>
    <lineage>
        <taxon>Eukaryota</taxon>
        <taxon>Fungi</taxon>
        <taxon>Dikarya</taxon>
        <taxon>Ascomycota</taxon>
        <taxon>Pezizomycotina</taxon>
        <taxon>Sordariomycetes</taxon>
        <taxon>Xylariomycetidae</taxon>
        <taxon>Xylariales</taxon>
        <taxon>Diatrypaceae</taxon>
        <taxon>Eutypa</taxon>
    </lineage>
</organism>
<dbReference type="Pfam" id="PF13095">
    <property type="entry name" value="FTA2"/>
    <property type="match status" value="1"/>
</dbReference>
<dbReference type="PROSITE" id="PS00107">
    <property type="entry name" value="PROTEIN_KINASE_ATP"/>
    <property type="match status" value="1"/>
</dbReference>
<name>M7TVV4_EUTLA</name>
<evidence type="ECO:0000313" key="2">
    <source>
        <dbReference type="EMBL" id="EMR70790.1"/>
    </source>
</evidence>
<reference evidence="3" key="1">
    <citation type="journal article" date="2013" name="Genome Announc.">
        <title>Draft genome sequence of the grapevine dieback fungus Eutypa lata UCR-EL1.</title>
        <authorList>
            <person name="Blanco-Ulate B."/>
            <person name="Rolshausen P.E."/>
            <person name="Cantu D."/>
        </authorList>
    </citation>
    <scope>NUCLEOTIDE SEQUENCE [LARGE SCALE GENOMIC DNA]</scope>
    <source>
        <strain evidence="3">UCR-EL1</strain>
    </source>
</reference>
<evidence type="ECO:0000256" key="1">
    <source>
        <dbReference type="PROSITE-ProRule" id="PRU10141"/>
    </source>
</evidence>
<dbReference type="EMBL" id="KB705781">
    <property type="protein sequence ID" value="EMR70790.1"/>
    <property type="molecule type" value="Genomic_DNA"/>
</dbReference>
<dbReference type="OMA" id="CECRAFA"/>
<dbReference type="InterPro" id="IPR025213">
    <property type="entry name" value="Sim4_Fta2"/>
</dbReference>
<feature type="binding site" evidence="1">
    <location>
        <position position="73"/>
    </location>
    <ligand>
        <name>ATP</name>
        <dbReference type="ChEBI" id="CHEBI:30616"/>
    </ligand>
</feature>